<dbReference type="OrthoDB" id="608091at2"/>
<feature type="signal peptide" evidence="6">
    <location>
        <begin position="1"/>
        <end position="21"/>
    </location>
</feature>
<dbReference type="AlphaFoldDB" id="A0A4R0NLD4"/>
<gene>
    <name evidence="9" type="ORF">EZ437_12700</name>
</gene>
<feature type="domain" description="RagB/SusD" evidence="7">
    <location>
        <begin position="320"/>
        <end position="637"/>
    </location>
</feature>
<evidence type="ECO:0000313" key="9">
    <source>
        <dbReference type="EMBL" id="TCD01581.1"/>
    </source>
</evidence>
<evidence type="ECO:0000256" key="1">
    <source>
        <dbReference type="ARBA" id="ARBA00004442"/>
    </source>
</evidence>
<dbReference type="Pfam" id="PF07980">
    <property type="entry name" value="SusD_RagB"/>
    <property type="match status" value="1"/>
</dbReference>
<sequence>MKNLKIVLVLILLSTSMSCKKYLDVIPDNIPTIENAFSSRTTAEKYLFTCFMYMPSHASVDAVGFLAGDEFWLPFPQVAQFHYFQSFEDIARDNQSMVDPTLNYWDGTKGGKALFQGIRDCNIFLENIGKVPGMQEREKNRWIAEVKFLKAYYHFWLLRMYGPIPLIKENLPVSASPEEVKVKRAPVDECFDYVVELLNEAIPDLPPIIENESSENGRITQPIALSVKAQILVTAASPLFNGNQDMTNFRDKDNTQLFNPTPSTEKWTLAAEAAKAAIDACHAAGARLNVYAPVVNTFGLSDTTLIQMSIRNSVTEKWNPEVIWANTNSMAIQIQALSQAFIDPAKTSNMGARSMLAPTLEIAELFYTNNGVPINEDNSWDYAGRYAVKTATAKDRFNLQTGYKTASLHMNRENRFYADLGFDGGVWYGQGKYDDKQPWFIEGRTNQTAGKRGISLYSATGYWSKKLVNFQNIIEAGDGGPYTIKPYPWPVIRLAEVYLLYAEALNESAGPSPEVYNWINLVRARAGLQSVEKSWSEHSRIKDKYLTQNGLRSIIQQERQIELAFEGQRFWDIMRWKKGREEFNGPIKGWDIDQEAPENYYRVRTLFNKKFSNKDYFWPISENNLVVNNNLVQNPGW</sequence>
<keyword evidence="5" id="KW-0998">Cell outer membrane</keyword>
<keyword evidence="4" id="KW-0472">Membrane</keyword>
<organism evidence="9 10">
    <name type="scientific">Pedobacter psychroterrae</name>
    <dbReference type="NCBI Taxonomy" id="2530453"/>
    <lineage>
        <taxon>Bacteria</taxon>
        <taxon>Pseudomonadati</taxon>
        <taxon>Bacteroidota</taxon>
        <taxon>Sphingobacteriia</taxon>
        <taxon>Sphingobacteriales</taxon>
        <taxon>Sphingobacteriaceae</taxon>
        <taxon>Pedobacter</taxon>
    </lineage>
</organism>
<evidence type="ECO:0000256" key="6">
    <source>
        <dbReference type="SAM" id="SignalP"/>
    </source>
</evidence>
<feature type="domain" description="SusD-like N-terminal" evidence="8">
    <location>
        <begin position="99"/>
        <end position="224"/>
    </location>
</feature>
<accession>A0A4R0NLD4</accession>
<evidence type="ECO:0000256" key="4">
    <source>
        <dbReference type="ARBA" id="ARBA00023136"/>
    </source>
</evidence>
<evidence type="ECO:0000256" key="2">
    <source>
        <dbReference type="ARBA" id="ARBA00006275"/>
    </source>
</evidence>
<dbReference type="SUPFAM" id="SSF48452">
    <property type="entry name" value="TPR-like"/>
    <property type="match status" value="1"/>
</dbReference>
<dbReference type="EMBL" id="SJSL01000002">
    <property type="protein sequence ID" value="TCD01581.1"/>
    <property type="molecule type" value="Genomic_DNA"/>
</dbReference>
<keyword evidence="10" id="KW-1185">Reference proteome</keyword>
<dbReference type="InterPro" id="IPR011990">
    <property type="entry name" value="TPR-like_helical_dom_sf"/>
</dbReference>
<dbReference type="InterPro" id="IPR012944">
    <property type="entry name" value="SusD_RagB_dom"/>
</dbReference>
<evidence type="ECO:0000256" key="5">
    <source>
        <dbReference type="ARBA" id="ARBA00023237"/>
    </source>
</evidence>
<dbReference type="Gene3D" id="1.25.40.390">
    <property type="match status" value="1"/>
</dbReference>
<name>A0A4R0NLD4_9SPHI</name>
<comment type="subcellular location">
    <subcellularLocation>
        <location evidence="1">Cell outer membrane</location>
    </subcellularLocation>
</comment>
<dbReference type="Proteomes" id="UP000293347">
    <property type="component" value="Unassembled WGS sequence"/>
</dbReference>
<evidence type="ECO:0000259" key="7">
    <source>
        <dbReference type="Pfam" id="PF07980"/>
    </source>
</evidence>
<comment type="similarity">
    <text evidence="2">Belongs to the SusD family.</text>
</comment>
<comment type="caution">
    <text evidence="9">The sequence shown here is derived from an EMBL/GenBank/DDBJ whole genome shotgun (WGS) entry which is preliminary data.</text>
</comment>
<evidence type="ECO:0000259" key="8">
    <source>
        <dbReference type="Pfam" id="PF14322"/>
    </source>
</evidence>
<dbReference type="InterPro" id="IPR033985">
    <property type="entry name" value="SusD-like_N"/>
</dbReference>
<protein>
    <submittedName>
        <fullName evidence="9">RagB/SusD family nutrient uptake outer membrane protein</fullName>
    </submittedName>
</protein>
<evidence type="ECO:0000256" key="3">
    <source>
        <dbReference type="ARBA" id="ARBA00022729"/>
    </source>
</evidence>
<evidence type="ECO:0000313" key="10">
    <source>
        <dbReference type="Proteomes" id="UP000293347"/>
    </source>
</evidence>
<reference evidence="9 10" key="1">
    <citation type="submission" date="2019-02" db="EMBL/GenBank/DDBJ databases">
        <title>Pedobacter sp. RP-1-14 sp. nov., isolated from Arctic soil.</title>
        <authorList>
            <person name="Dahal R.H."/>
        </authorList>
    </citation>
    <scope>NUCLEOTIDE SEQUENCE [LARGE SCALE GENOMIC DNA]</scope>
    <source>
        <strain evidence="9 10">RP-1-14</strain>
    </source>
</reference>
<feature type="chain" id="PRO_5020999363" evidence="6">
    <location>
        <begin position="22"/>
        <end position="637"/>
    </location>
</feature>
<dbReference type="RefSeq" id="WP_131596382.1">
    <property type="nucleotide sequence ID" value="NZ_SJSL01000002.1"/>
</dbReference>
<dbReference type="Pfam" id="PF14322">
    <property type="entry name" value="SusD-like_3"/>
    <property type="match status" value="1"/>
</dbReference>
<dbReference type="GO" id="GO:0009279">
    <property type="term" value="C:cell outer membrane"/>
    <property type="evidence" value="ECO:0007669"/>
    <property type="project" value="UniProtKB-SubCell"/>
</dbReference>
<keyword evidence="3 6" id="KW-0732">Signal</keyword>
<proteinExistence type="inferred from homology"/>
<dbReference type="PROSITE" id="PS51257">
    <property type="entry name" value="PROKAR_LIPOPROTEIN"/>
    <property type="match status" value="1"/>
</dbReference>